<evidence type="ECO:0000259" key="6">
    <source>
        <dbReference type="Pfam" id="PF00441"/>
    </source>
</evidence>
<dbReference type="InterPro" id="IPR009100">
    <property type="entry name" value="AcylCoA_DH/oxidase_NM_dom_sf"/>
</dbReference>
<dbReference type="InterPro" id="IPR013786">
    <property type="entry name" value="AcylCoA_DH/ox_N"/>
</dbReference>
<evidence type="ECO:0000313" key="9">
    <source>
        <dbReference type="Proteomes" id="UP000672657"/>
    </source>
</evidence>
<feature type="domain" description="Acyl-CoA dehydrogenase/oxidase N-terminal" evidence="7">
    <location>
        <begin position="1"/>
        <end position="89"/>
    </location>
</feature>
<name>A0ABM8TU70_9BURK</name>
<proteinExistence type="inferred from homology"/>
<dbReference type="RefSeq" id="WP_211957974.1">
    <property type="nucleotide sequence ID" value="NZ_CAJPVI010000071.1"/>
</dbReference>
<dbReference type="Gene3D" id="1.20.140.10">
    <property type="entry name" value="Butyryl-CoA Dehydrogenase, subunit A, domain 3"/>
    <property type="match status" value="1"/>
</dbReference>
<comment type="cofactor">
    <cofactor evidence="1">
        <name>FAD</name>
        <dbReference type="ChEBI" id="CHEBI:57692"/>
    </cofactor>
</comment>
<keyword evidence="4" id="KW-0274">FAD</keyword>
<keyword evidence="5 8" id="KW-0560">Oxidoreductase</keyword>
<dbReference type="PANTHER" id="PTHR43884:SF20">
    <property type="entry name" value="ACYL-COA DEHYDROGENASE FADE28"/>
    <property type="match status" value="1"/>
</dbReference>
<sequence>MFVEAIEAILQDQFTPSAIRAIENTGNARPAWQALADAGFLELLATEQAGGAGLGLPDLFPILTTIGRHAVPVPLAQSIAARALLARAGAEVPTGMITLAQSCRYDADGTLVCAYTPFGTIADHVLAGGPDGLLLLDCRHAQREATGVRGSQCASLRWPPGHAAVPLPGVTSGEVQAWGAALHAALIAGAAARVGDMTLRYCQDRSQFGKAIGKYQAIQHQLAVMAEHIAAATVAAELAFCADGTQPARLPAAIAKTRSSEAAQLVAATAHALHGAIGVTEEYDLQLFTRRLHEWRGAHGSEACWAPAVGDAWLAGEMSIVEFVRSVALPAALPN</sequence>
<dbReference type="Pfam" id="PF02771">
    <property type="entry name" value="Acyl-CoA_dh_N"/>
    <property type="match status" value="1"/>
</dbReference>
<dbReference type="PANTHER" id="PTHR43884">
    <property type="entry name" value="ACYL-COA DEHYDROGENASE"/>
    <property type="match status" value="1"/>
</dbReference>
<evidence type="ECO:0000313" key="8">
    <source>
        <dbReference type="EMBL" id="CAG2160087.1"/>
    </source>
</evidence>
<dbReference type="Proteomes" id="UP000672657">
    <property type="component" value="Unassembled WGS sequence"/>
</dbReference>
<comment type="similarity">
    <text evidence="2">Belongs to the acyl-CoA dehydrogenase family.</text>
</comment>
<reference evidence="8 9" key="1">
    <citation type="submission" date="2021-03" db="EMBL/GenBank/DDBJ databases">
        <authorList>
            <person name="Peeters C."/>
        </authorList>
    </citation>
    <scope>NUCLEOTIDE SEQUENCE [LARGE SCALE GENOMIC DNA]</scope>
    <source>
        <strain evidence="8 9">LMG 26411</strain>
    </source>
</reference>
<dbReference type="InterPro" id="IPR037069">
    <property type="entry name" value="AcylCoA_DH/ox_N_sf"/>
</dbReference>
<keyword evidence="9" id="KW-1185">Reference proteome</keyword>
<evidence type="ECO:0000259" key="7">
    <source>
        <dbReference type="Pfam" id="PF02771"/>
    </source>
</evidence>
<dbReference type="Pfam" id="PF00441">
    <property type="entry name" value="Acyl-CoA_dh_1"/>
    <property type="match status" value="1"/>
</dbReference>
<evidence type="ECO:0000256" key="4">
    <source>
        <dbReference type="ARBA" id="ARBA00022827"/>
    </source>
</evidence>
<dbReference type="SUPFAM" id="SSF56645">
    <property type="entry name" value="Acyl-CoA dehydrogenase NM domain-like"/>
    <property type="match status" value="1"/>
</dbReference>
<dbReference type="SUPFAM" id="SSF47203">
    <property type="entry name" value="Acyl-CoA dehydrogenase C-terminal domain-like"/>
    <property type="match status" value="1"/>
</dbReference>
<dbReference type="EMBL" id="CAJPVI010000071">
    <property type="protein sequence ID" value="CAG2160087.1"/>
    <property type="molecule type" value="Genomic_DNA"/>
</dbReference>
<gene>
    <name evidence="8" type="primary">caiA_4</name>
    <name evidence="8" type="ORF">LMG26411_07211</name>
</gene>
<dbReference type="EC" id="1.3.8.13" evidence="8"/>
<evidence type="ECO:0000256" key="2">
    <source>
        <dbReference type="ARBA" id="ARBA00009347"/>
    </source>
</evidence>
<organism evidence="8 9">
    <name type="scientific">Cupriavidus numazuensis</name>
    <dbReference type="NCBI Taxonomy" id="221992"/>
    <lineage>
        <taxon>Bacteria</taxon>
        <taxon>Pseudomonadati</taxon>
        <taxon>Pseudomonadota</taxon>
        <taxon>Betaproteobacteria</taxon>
        <taxon>Burkholderiales</taxon>
        <taxon>Burkholderiaceae</taxon>
        <taxon>Cupriavidus</taxon>
    </lineage>
</organism>
<keyword evidence="3" id="KW-0285">Flavoprotein</keyword>
<dbReference type="InterPro" id="IPR036250">
    <property type="entry name" value="AcylCo_DH-like_C"/>
</dbReference>
<evidence type="ECO:0000256" key="1">
    <source>
        <dbReference type="ARBA" id="ARBA00001974"/>
    </source>
</evidence>
<evidence type="ECO:0000256" key="3">
    <source>
        <dbReference type="ARBA" id="ARBA00022630"/>
    </source>
</evidence>
<feature type="domain" description="Acyl-CoA dehydrogenase/oxidase C-terminal" evidence="6">
    <location>
        <begin position="178"/>
        <end position="292"/>
    </location>
</feature>
<protein>
    <submittedName>
        <fullName evidence="8">Crotonobetainyl-CoA reductase</fullName>
        <ecNumber evidence="8">1.3.8.13</ecNumber>
    </submittedName>
</protein>
<dbReference type="GO" id="GO:0016491">
    <property type="term" value="F:oxidoreductase activity"/>
    <property type="evidence" value="ECO:0007669"/>
    <property type="project" value="UniProtKB-KW"/>
</dbReference>
<dbReference type="Gene3D" id="1.10.540.10">
    <property type="entry name" value="Acyl-CoA dehydrogenase/oxidase, N-terminal domain"/>
    <property type="match status" value="1"/>
</dbReference>
<comment type="caution">
    <text evidence="8">The sequence shown here is derived from an EMBL/GenBank/DDBJ whole genome shotgun (WGS) entry which is preliminary data.</text>
</comment>
<accession>A0ABM8TU70</accession>
<dbReference type="InterPro" id="IPR009075">
    <property type="entry name" value="AcylCo_DH/oxidase_C"/>
</dbReference>
<evidence type="ECO:0000256" key="5">
    <source>
        <dbReference type="ARBA" id="ARBA00023002"/>
    </source>
</evidence>